<evidence type="ECO:0000313" key="2">
    <source>
        <dbReference type="EMBL" id="WLI17075.1"/>
    </source>
</evidence>
<evidence type="ECO:0000256" key="1">
    <source>
        <dbReference type="SAM" id="Phobius"/>
    </source>
</evidence>
<keyword evidence="1" id="KW-0472">Membrane</keyword>
<gene>
    <name evidence="2" type="ORF">PSH88_22885</name>
</gene>
<feature type="transmembrane region" description="Helical" evidence="1">
    <location>
        <begin position="20"/>
        <end position="38"/>
    </location>
</feature>
<dbReference type="RefSeq" id="WP_305422823.1">
    <property type="nucleotide sequence ID" value="NZ_CP117430.1"/>
</dbReference>
<proteinExistence type="predicted"/>
<keyword evidence="3" id="KW-1185">Reference proteome</keyword>
<sequence length="57" mass="6474">MLKLNGYSYTQEGELNQTRVLIGAMCIGSKAVAVGVVVREKKDGRHHRYHFELRDKA</sequence>
<dbReference type="Proteomes" id="UP001230768">
    <property type="component" value="Chromosome"/>
</dbReference>
<evidence type="ECO:0000313" key="3">
    <source>
        <dbReference type="Proteomes" id="UP001230768"/>
    </source>
</evidence>
<name>A0ABY9GMY0_9PSED</name>
<keyword evidence="1" id="KW-0812">Transmembrane</keyword>
<reference evidence="2 3" key="1">
    <citation type="submission" date="2023-02" db="EMBL/GenBank/DDBJ databases">
        <title>Evolution of Hrp T3SS in non-pathogenic Pseudomonas fluorescens.</title>
        <authorList>
            <person name="Liao K."/>
            <person name="Wei H."/>
            <person name="Gu Y."/>
        </authorList>
    </citation>
    <scope>NUCLEOTIDE SEQUENCE [LARGE SCALE GENOMIC DNA]</scope>
    <source>
        <strain evidence="2 3">FP607</strain>
    </source>
</reference>
<protein>
    <submittedName>
        <fullName evidence="2">Uncharacterized protein</fullName>
    </submittedName>
</protein>
<dbReference type="EMBL" id="CP117430">
    <property type="protein sequence ID" value="WLI17075.1"/>
    <property type="molecule type" value="Genomic_DNA"/>
</dbReference>
<keyword evidence="1" id="KW-1133">Transmembrane helix</keyword>
<organism evidence="2 3">
    <name type="scientific">Pseudomonas wuhanensis</name>
    <dbReference type="NCBI Taxonomy" id="2954098"/>
    <lineage>
        <taxon>Bacteria</taxon>
        <taxon>Pseudomonadati</taxon>
        <taxon>Pseudomonadota</taxon>
        <taxon>Gammaproteobacteria</taxon>
        <taxon>Pseudomonadales</taxon>
        <taxon>Pseudomonadaceae</taxon>
        <taxon>Pseudomonas</taxon>
    </lineage>
</organism>
<accession>A0ABY9GMY0</accession>